<evidence type="ECO:0000256" key="1">
    <source>
        <dbReference type="SAM" id="Phobius"/>
    </source>
</evidence>
<feature type="transmembrane region" description="Helical" evidence="1">
    <location>
        <begin position="119"/>
        <end position="142"/>
    </location>
</feature>
<keyword evidence="2" id="KW-0496">Mitochondrion</keyword>
<keyword evidence="1" id="KW-0472">Membrane</keyword>
<accession>A0A1J0CYG8</accession>
<keyword evidence="1" id="KW-0812">Transmembrane</keyword>
<dbReference type="AlphaFoldDB" id="A0A1J0CYG8"/>
<dbReference type="EMBL" id="KX298889">
    <property type="protein sequence ID" value="APB92054.1"/>
    <property type="molecule type" value="Genomic_DNA"/>
</dbReference>
<feature type="transmembrane region" description="Helical" evidence="1">
    <location>
        <begin position="60"/>
        <end position="85"/>
    </location>
</feature>
<keyword evidence="1" id="KW-1133">Transmembrane helix</keyword>
<protein>
    <submittedName>
        <fullName evidence="2">NADH dehydrogenase subunit 6</fullName>
    </submittedName>
</protein>
<sequence length="154" mass="16292">MLPMLSAPLSLGLIVIMLSGVMCLLIGLTPSSWYGYILFLIYIGGLLVMFIYVSAITPNVVFTSSIGISVSVVILWVSVSCYLLLFSNMSGMLGEIFGFVESGRIYGLFGGDVLAGPKVVVLLVILGVVLLMNLVAAVVVCVSRGGGALRRHES</sequence>
<organism evidence="2">
    <name type="scientific">Montfortula punctata</name>
    <dbReference type="NCBI Taxonomy" id="1906930"/>
    <lineage>
        <taxon>Eukaryota</taxon>
        <taxon>Metazoa</taxon>
        <taxon>Spiralia</taxon>
        <taxon>Lophotrochozoa</taxon>
        <taxon>Mollusca</taxon>
        <taxon>Gastropoda</taxon>
        <taxon>Vetigastropoda</taxon>
        <taxon>Lepetellida</taxon>
        <taxon>Fissurelloidea</taxon>
        <taxon>Fissurellidae</taxon>
        <taxon>Montfortula</taxon>
    </lineage>
</organism>
<reference evidence="2" key="1">
    <citation type="journal article" date="2016" name="J. Molluscan Stud.">
        <title>Eight new mitogenomes for exploring the phylogeny and classification of Vetigastropoda.</title>
        <authorList>
            <person name="Lee H."/>
            <person name="Samadi S."/>
            <person name="Puillandre N."/>
            <person name="Tsai M.-H."/>
            <person name="Dai C.-F."/>
            <person name="Chen W.-J."/>
        </authorList>
    </citation>
    <scope>NUCLEOTIDE SEQUENCE</scope>
</reference>
<geneLocation type="mitochondrion" evidence="2"/>
<gene>
    <name evidence="2" type="primary">ND6</name>
</gene>
<name>A0A1J0CYG8_9VEST</name>
<evidence type="ECO:0000313" key="2">
    <source>
        <dbReference type="EMBL" id="APB92054.1"/>
    </source>
</evidence>
<feature type="transmembrane region" description="Helical" evidence="1">
    <location>
        <begin position="33"/>
        <end position="53"/>
    </location>
</feature>
<proteinExistence type="predicted"/>